<protein>
    <submittedName>
        <fullName evidence="2">Uncharacterized protein</fullName>
    </submittedName>
</protein>
<reference evidence="2" key="1">
    <citation type="submission" date="2022-11" db="EMBL/GenBank/DDBJ databases">
        <authorList>
            <person name="Petersen C."/>
        </authorList>
    </citation>
    <scope>NUCLEOTIDE SEQUENCE</scope>
    <source>
        <strain evidence="2">IBT 20477</strain>
    </source>
</reference>
<feature type="transmembrane region" description="Helical" evidence="1">
    <location>
        <begin position="27"/>
        <end position="49"/>
    </location>
</feature>
<keyword evidence="1" id="KW-0812">Transmembrane</keyword>
<reference evidence="2" key="2">
    <citation type="journal article" date="2023" name="IMA Fungus">
        <title>Comparative genomic study of the Penicillium genus elucidates a diverse pangenome and 15 lateral gene transfer events.</title>
        <authorList>
            <person name="Petersen C."/>
            <person name="Sorensen T."/>
            <person name="Nielsen M.R."/>
            <person name="Sondergaard T.E."/>
            <person name="Sorensen J.L."/>
            <person name="Fitzpatrick D.A."/>
            <person name="Frisvad J.C."/>
            <person name="Nielsen K.L."/>
        </authorList>
    </citation>
    <scope>NUCLEOTIDE SEQUENCE</scope>
    <source>
        <strain evidence="2">IBT 20477</strain>
    </source>
</reference>
<organism evidence="2 3">
    <name type="scientific">Penicillium cf. viridicatum</name>
    <dbReference type="NCBI Taxonomy" id="2972119"/>
    <lineage>
        <taxon>Eukaryota</taxon>
        <taxon>Fungi</taxon>
        <taxon>Dikarya</taxon>
        <taxon>Ascomycota</taxon>
        <taxon>Pezizomycotina</taxon>
        <taxon>Eurotiomycetes</taxon>
        <taxon>Eurotiomycetidae</taxon>
        <taxon>Eurotiales</taxon>
        <taxon>Aspergillaceae</taxon>
        <taxon>Penicillium</taxon>
    </lineage>
</organism>
<gene>
    <name evidence="2" type="ORF">N7449_001138</name>
</gene>
<dbReference type="EMBL" id="JAPQKQ010000001">
    <property type="protein sequence ID" value="KAJ5213969.1"/>
    <property type="molecule type" value="Genomic_DNA"/>
</dbReference>
<sequence length="146" mass="15809">MPTTKVVDLPVHTKIGQVIASVHGGPIFSAVMCDTVALISLMTALVTFVELQVARNFVEAAGTDGFYIGSKRDEVQLIRSSTHPINPAMYRLIRFHGPSRILAISSPGKDKALNNIIYAALSRSSVLTQLSLAARFLSVMWICASH</sequence>
<keyword evidence="3" id="KW-1185">Reference proteome</keyword>
<evidence type="ECO:0000313" key="2">
    <source>
        <dbReference type="EMBL" id="KAJ5213969.1"/>
    </source>
</evidence>
<name>A0A9W9N7G3_9EURO</name>
<dbReference type="AlphaFoldDB" id="A0A9W9N7G3"/>
<proteinExistence type="predicted"/>
<comment type="caution">
    <text evidence="2">The sequence shown here is derived from an EMBL/GenBank/DDBJ whole genome shotgun (WGS) entry which is preliminary data.</text>
</comment>
<keyword evidence="1" id="KW-0472">Membrane</keyword>
<dbReference type="Proteomes" id="UP001150942">
    <property type="component" value="Unassembled WGS sequence"/>
</dbReference>
<dbReference type="OrthoDB" id="5244622at2759"/>
<keyword evidence="1" id="KW-1133">Transmembrane helix</keyword>
<accession>A0A9W9N7G3</accession>
<evidence type="ECO:0000256" key="1">
    <source>
        <dbReference type="SAM" id="Phobius"/>
    </source>
</evidence>
<evidence type="ECO:0000313" key="3">
    <source>
        <dbReference type="Proteomes" id="UP001150942"/>
    </source>
</evidence>